<comment type="caution">
    <text evidence="4">The sequence shown here is derived from an EMBL/GenBank/DDBJ whole genome shotgun (WGS) entry which is preliminary data.</text>
</comment>
<keyword evidence="5" id="KW-1185">Reference proteome</keyword>
<dbReference type="InterPro" id="IPR029058">
    <property type="entry name" value="AB_hydrolase_fold"/>
</dbReference>
<dbReference type="PANTHER" id="PTHR22946">
    <property type="entry name" value="DIENELACTONE HYDROLASE DOMAIN-CONTAINING PROTEIN-RELATED"/>
    <property type="match status" value="1"/>
</dbReference>
<proteinExistence type="inferred from homology"/>
<gene>
    <name evidence="4" type="ORF">HGA08_26725</name>
</gene>
<reference evidence="4 5" key="1">
    <citation type="submission" date="2020-04" db="EMBL/GenBank/DDBJ databases">
        <title>MicrobeNet Type strains.</title>
        <authorList>
            <person name="Nicholson A.C."/>
        </authorList>
    </citation>
    <scope>NUCLEOTIDE SEQUENCE [LARGE SCALE GENOMIC DNA]</scope>
    <source>
        <strain evidence="4 5">JCM 12354</strain>
    </source>
</reference>
<accession>A0A846Y648</accession>
<dbReference type="InterPro" id="IPR022742">
    <property type="entry name" value="Hydrolase_4"/>
</dbReference>
<keyword evidence="2 4" id="KW-0378">Hydrolase</keyword>
<dbReference type="PANTHER" id="PTHR22946:SF9">
    <property type="entry name" value="POLYKETIDE TRANSFERASE AF380"/>
    <property type="match status" value="1"/>
</dbReference>
<dbReference type="Pfam" id="PF12146">
    <property type="entry name" value="Hydrolase_4"/>
    <property type="match status" value="1"/>
</dbReference>
<dbReference type="Gene3D" id="3.40.50.1820">
    <property type="entry name" value="alpha/beta hydrolase"/>
    <property type="match status" value="1"/>
</dbReference>
<evidence type="ECO:0000256" key="2">
    <source>
        <dbReference type="ARBA" id="ARBA00022801"/>
    </source>
</evidence>
<dbReference type="EMBL" id="JAAXOP010000021">
    <property type="protein sequence ID" value="NKY53795.1"/>
    <property type="molecule type" value="Genomic_DNA"/>
</dbReference>
<dbReference type="GO" id="GO:0052689">
    <property type="term" value="F:carboxylic ester hydrolase activity"/>
    <property type="evidence" value="ECO:0007669"/>
    <property type="project" value="UniProtKB-ARBA"/>
</dbReference>
<sequence length="373" mass="40369">MEISEPADRHEATTVRRREVSFSSGRDECAAWLYSAPDLNGPHPMVIMGHGLGAVREMRLDAYAKRFAAAGWSVLVFDYRHLGASGGEPRQLLDIGRQRADWHAALAFVRTLPEVDVDRIAVWGSSFGGGHVIQIASEDDRVAAVVAQCPFTDGPASLRSRLRTGPLSAIVLTGAGILDTIGSWFGAKPILLPMAGTSWMPAFVASPDALAGASALLPAGTRLSRRTSALLKRLPSVRTQVSKNIELTEIDGAEEPVTGVGRNSMWGVLRGPAGEFDAANALAARLVLRLPLDRPGRALARFNTPTLLCVCDNDAAAPSKITKRRAQGLAHVHVQNYPCGHFDIYVGEHFERAVRDQLYFLATQFDYTARNPQ</sequence>
<protein>
    <submittedName>
        <fullName evidence="4">Alpha/beta fold hydrolase</fullName>
    </submittedName>
</protein>
<name>A0A846Y648_9NOCA</name>
<evidence type="ECO:0000259" key="3">
    <source>
        <dbReference type="Pfam" id="PF12146"/>
    </source>
</evidence>
<evidence type="ECO:0000256" key="1">
    <source>
        <dbReference type="ARBA" id="ARBA00008645"/>
    </source>
</evidence>
<dbReference type="Proteomes" id="UP000565711">
    <property type="component" value="Unassembled WGS sequence"/>
</dbReference>
<dbReference type="AlphaFoldDB" id="A0A846Y648"/>
<comment type="similarity">
    <text evidence="1">Belongs to the AB hydrolase superfamily.</text>
</comment>
<dbReference type="InterPro" id="IPR050261">
    <property type="entry name" value="FrsA_esterase"/>
</dbReference>
<evidence type="ECO:0000313" key="5">
    <source>
        <dbReference type="Proteomes" id="UP000565711"/>
    </source>
</evidence>
<evidence type="ECO:0000313" key="4">
    <source>
        <dbReference type="EMBL" id="NKY53795.1"/>
    </source>
</evidence>
<organism evidence="4 5">
    <name type="scientific">Nocardia vermiculata</name>
    <dbReference type="NCBI Taxonomy" id="257274"/>
    <lineage>
        <taxon>Bacteria</taxon>
        <taxon>Bacillati</taxon>
        <taxon>Actinomycetota</taxon>
        <taxon>Actinomycetes</taxon>
        <taxon>Mycobacteriales</taxon>
        <taxon>Nocardiaceae</taxon>
        <taxon>Nocardia</taxon>
    </lineage>
</organism>
<feature type="domain" description="Serine aminopeptidase S33" evidence="3">
    <location>
        <begin position="42"/>
        <end position="157"/>
    </location>
</feature>
<dbReference type="RefSeq" id="WP_067879809.1">
    <property type="nucleotide sequence ID" value="NZ_JAAXOP010000021.1"/>
</dbReference>
<dbReference type="SUPFAM" id="SSF53474">
    <property type="entry name" value="alpha/beta-Hydrolases"/>
    <property type="match status" value="1"/>
</dbReference>